<reference evidence="1" key="2">
    <citation type="journal article" date="2023" name="Science">
        <title>Genomic signatures of disease resistance in endangered staghorn corals.</title>
        <authorList>
            <person name="Vollmer S.V."/>
            <person name="Selwyn J.D."/>
            <person name="Despard B.A."/>
            <person name="Roesel C.L."/>
        </authorList>
    </citation>
    <scope>NUCLEOTIDE SEQUENCE</scope>
    <source>
        <strain evidence="1">K2</strain>
    </source>
</reference>
<proteinExistence type="predicted"/>
<dbReference type="EMBL" id="JARQWQ010000038">
    <property type="protein sequence ID" value="KAK2560007.1"/>
    <property type="molecule type" value="Genomic_DNA"/>
</dbReference>
<accession>A0AAD9QEQ6</accession>
<dbReference type="Proteomes" id="UP001249851">
    <property type="component" value="Unassembled WGS sequence"/>
</dbReference>
<dbReference type="AlphaFoldDB" id="A0AAD9QEQ6"/>
<organism evidence="1 2">
    <name type="scientific">Acropora cervicornis</name>
    <name type="common">Staghorn coral</name>
    <dbReference type="NCBI Taxonomy" id="6130"/>
    <lineage>
        <taxon>Eukaryota</taxon>
        <taxon>Metazoa</taxon>
        <taxon>Cnidaria</taxon>
        <taxon>Anthozoa</taxon>
        <taxon>Hexacorallia</taxon>
        <taxon>Scleractinia</taxon>
        <taxon>Astrocoeniina</taxon>
        <taxon>Acroporidae</taxon>
        <taxon>Acropora</taxon>
    </lineage>
</organism>
<comment type="caution">
    <text evidence="1">The sequence shown here is derived from an EMBL/GenBank/DDBJ whole genome shotgun (WGS) entry which is preliminary data.</text>
</comment>
<keyword evidence="2" id="KW-1185">Reference proteome</keyword>
<name>A0AAD9QEQ6_ACRCE</name>
<evidence type="ECO:0000313" key="1">
    <source>
        <dbReference type="EMBL" id="KAK2560007.1"/>
    </source>
</evidence>
<sequence length="98" mass="11471">MITNFNQSQPTTTNFTIRRGFAVSGDFKRDEEEEDIFSGLIRMFIVVVGSNIGVDICTHVLFEKVETNCGTRKGNEREWKKKWMEDEKVWKPKRSRPV</sequence>
<evidence type="ECO:0000313" key="2">
    <source>
        <dbReference type="Proteomes" id="UP001249851"/>
    </source>
</evidence>
<protein>
    <submittedName>
        <fullName evidence="1">Uncharacterized protein</fullName>
    </submittedName>
</protein>
<gene>
    <name evidence="1" type="ORF">P5673_017592</name>
</gene>
<reference evidence="1" key="1">
    <citation type="journal article" date="2023" name="G3 (Bethesda)">
        <title>Whole genome assembly and annotation of the endangered Caribbean coral Acropora cervicornis.</title>
        <authorList>
            <person name="Selwyn J.D."/>
            <person name="Vollmer S.V."/>
        </authorList>
    </citation>
    <scope>NUCLEOTIDE SEQUENCE</scope>
    <source>
        <strain evidence="1">K2</strain>
    </source>
</reference>